<evidence type="ECO:0000256" key="1">
    <source>
        <dbReference type="PROSITE-ProRule" id="PRU00175"/>
    </source>
</evidence>
<dbReference type="InterPro" id="IPR001841">
    <property type="entry name" value="Znf_RING"/>
</dbReference>
<evidence type="ECO:0000313" key="5">
    <source>
        <dbReference type="Proteomes" id="UP001172457"/>
    </source>
</evidence>
<dbReference type="PANTHER" id="PTHR31150:SF42">
    <property type="entry name" value="ZINC FINGER, RING_FYVE_PHD-TYPE-RELATED"/>
    <property type="match status" value="1"/>
</dbReference>
<protein>
    <recommendedName>
        <fullName evidence="3">RING-type domain-containing protein</fullName>
    </recommendedName>
</protein>
<feature type="domain" description="RING-type" evidence="3">
    <location>
        <begin position="395"/>
        <end position="454"/>
    </location>
</feature>
<dbReference type="PROSITE" id="PS50089">
    <property type="entry name" value="ZF_RING_2"/>
    <property type="match status" value="1"/>
</dbReference>
<keyword evidence="1" id="KW-0862">Zinc</keyword>
<dbReference type="CDD" id="cd16448">
    <property type="entry name" value="RING-H2"/>
    <property type="match status" value="1"/>
</dbReference>
<dbReference type="SUPFAM" id="SSF57850">
    <property type="entry name" value="RING/U-box"/>
    <property type="match status" value="1"/>
</dbReference>
<feature type="region of interest" description="Disordered" evidence="2">
    <location>
        <begin position="61"/>
        <end position="106"/>
    </location>
</feature>
<feature type="compositionally biased region" description="Polar residues" evidence="2">
    <location>
        <begin position="83"/>
        <end position="106"/>
    </location>
</feature>
<keyword evidence="1" id="KW-0863">Zinc-finger</keyword>
<accession>A0AA38TU42</accession>
<gene>
    <name evidence="4" type="ORF">OSB04_006170</name>
</gene>
<keyword evidence="1" id="KW-0479">Metal-binding</keyword>
<proteinExistence type="predicted"/>
<dbReference type="PANTHER" id="PTHR31150">
    <property type="entry name" value="EXPRESSED PROTEIN"/>
    <property type="match status" value="1"/>
</dbReference>
<dbReference type="EMBL" id="JARYMX010000002">
    <property type="protein sequence ID" value="KAJ9561010.1"/>
    <property type="molecule type" value="Genomic_DNA"/>
</dbReference>
<name>A0AA38TU42_9ASTR</name>
<evidence type="ECO:0000313" key="4">
    <source>
        <dbReference type="EMBL" id="KAJ9561010.1"/>
    </source>
</evidence>
<dbReference type="Gene3D" id="3.30.40.10">
    <property type="entry name" value="Zinc/RING finger domain, C3HC4 (zinc finger)"/>
    <property type="match status" value="1"/>
</dbReference>
<keyword evidence="5" id="KW-1185">Reference proteome</keyword>
<evidence type="ECO:0000256" key="2">
    <source>
        <dbReference type="SAM" id="MobiDB-lite"/>
    </source>
</evidence>
<feature type="compositionally biased region" description="Polar residues" evidence="2">
    <location>
        <begin position="527"/>
        <end position="536"/>
    </location>
</feature>
<dbReference type="AlphaFoldDB" id="A0AA38TU42"/>
<comment type="caution">
    <text evidence="4">The sequence shown here is derived from an EMBL/GenBank/DDBJ whole genome shotgun (WGS) entry which is preliminary data.</text>
</comment>
<dbReference type="Proteomes" id="UP001172457">
    <property type="component" value="Chromosome 2"/>
</dbReference>
<organism evidence="4 5">
    <name type="scientific">Centaurea solstitialis</name>
    <name type="common">yellow star-thistle</name>
    <dbReference type="NCBI Taxonomy" id="347529"/>
    <lineage>
        <taxon>Eukaryota</taxon>
        <taxon>Viridiplantae</taxon>
        <taxon>Streptophyta</taxon>
        <taxon>Embryophyta</taxon>
        <taxon>Tracheophyta</taxon>
        <taxon>Spermatophyta</taxon>
        <taxon>Magnoliopsida</taxon>
        <taxon>eudicotyledons</taxon>
        <taxon>Gunneridae</taxon>
        <taxon>Pentapetalae</taxon>
        <taxon>asterids</taxon>
        <taxon>campanulids</taxon>
        <taxon>Asterales</taxon>
        <taxon>Asteraceae</taxon>
        <taxon>Carduoideae</taxon>
        <taxon>Cardueae</taxon>
        <taxon>Centaureinae</taxon>
        <taxon>Centaurea</taxon>
    </lineage>
</organism>
<feature type="region of interest" description="Disordered" evidence="2">
    <location>
        <begin position="322"/>
        <end position="343"/>
    </location>
</feature>
<sequence length="551" mass="61332">MGSACCVAARDRTITDQSVSDVMPRNDRYSPSWSFRWDNRGRVAGEESSMNCFSDGAGMNNRLDNKSHTTVGTAHATEEGSPLDSSRSLTWQKSPPSEENGAPQSVWSEPFFNNSFRLNVRDHEIFSNGSESFELWLERLKYKVQPFMFGKFYLRYQIRDPPILNILPAIKQLQRISLGVIKTDERATKFNDPSSQFHGNLQLFTAKHLSWCMLLSAVICTAFASASSIYPLNSKNLPEGKETRRTQVALELSPTKILTPTHSVSSFSASPLSSSQGHLMPLTSLTPSRWPRRSPGHHLLRQVSDSRIRGIMSPNFSISEEGSPFMHPGWSNKSHRGSHGGSSDGWSIPAFPELATTSNRDRWSFDSDSLSFSRDRISRSSGRVSSSPSIDMQMCGVCSKLLTEKSVWRGQKGIVANGYPIVAVLYCGHVYHAECLESMTPEINTHDPACPVCTFGEKKVLKLSEKALATDMDLKAKISKKLRNRSVDGGDSVVFKNSGSRMGSSSSMKSSTGSGKPFLKRHFSFGNKWSRSLSDNSSRKKRFFWTKSSKE</sequence>
<feature type="region of interest" description="Disordered" evidence="2">
    <location>
        <begin position="493"/>
        <end position="551"/>
    </location>
</feature>
<feature type="compositionally biased region" description="Low complexity" evidence="2">
    <location>
        <begin position="498"/>
        <end position="516"/>
    </location>
</feature>
<dbReference type="SMART" id="SM00184">
    <property type="entry name" value="RING"/>
    <property type="match status" value="1"/>
</dbReference>
<dbReference type="GO" id="GO:0008270">
    <property type="term" value="F:zinc ion binding"/>
    <property type="evidence" value="ECO:0007669"/>
    <property type="project" value="UniProtKB-KW"/>
</dbReference>
<evidence type="ECO:0000259" key="3">
    <source>
        <dbReference type="PROSITE" id="PS50089"/>
    </source>
</evidence>
<reference evidence="4" key="1">
    <citation type="submission" date="2023-03" db="EMBL/GenBank/DDBJ databases">
        <title>Chromosome-scale reference genome and RAD-based genetic map of yellow starthistle (Centaurea solstitialis) reveal putative structural variation and QTLs associated with invader traits.</title>
        <authorList>
            <person name="Reatini B."/>
            <person name="Cang F.A."/>
            <person name="Jiang Q."/>
            <person name="Mckibben M.T.W."/>
            <person name="Barker M.S."/>
            <person name="Rieseberg L.H."/>
            <person name="Dlugosch K.M."/>
        </authorList>
    </citation>
    <scope>NUCLEOTIDE SEQUENCE</scope>
    <source>
        <strain evidence="4">CAN-66</strain>
        <tissue evidence="4">Leaf</tissue>
    </source>
</reference>
<dbReference type="InterPro" id="IPR013083">
    <property type="entry name" value="Znf_RING/FYVE/PHD"/>
</dbReference>